<feature type="domain" description="HTH merR-type" evidence="2">
    <location>
        <begin position="1"/>
        <end position="68"/>
    </location>
</feature>
<dbReference type="AlphaFoldDB" id="A0A1H1YZA2"/>
<dbReference type="PROSITE" id="PS50937">
    <property type="entry name" value="HTH_MERR_2"/>
    <property type="match status" value="1"/>
</dbReference>
<dbReference type="PANTHER" id="PTHR30204">
    <property type="entry name" value="REDOX-CYCLING DRUG-SENSING TRANSCRIPTIONAL ACTIVATOR SOXR"/>
    <property type="match status" value="1"/>
</dbReference>
<dbReference type="SUPFAM" id="SSF46955">
    <property type="entry name" value="Putative DNA-binding domain"/>
    <property type="match status" value="1"/>
</dbReference>
<keyword evidence="1" id="KW-0238">DNA-binding</keyword>
<dbReference type="CDD" id="cd04769">
    <property type="entry name" value="HTH_MerR2"/>
    <property type="match status" value="1"/>
</dbReference>
<name>A0A1H1YZA2_9PSED</name>
<accession>A0A1H1YZA2</accession>
<dbReference type="GeneID" id="300209596"/>
<evidence type="ECO:0000313" key="4">
    <source>
        <dbReference type="Proteomes" id="UP000199524"/>
    </source>
</evidence>
<organism evidence="3 4">
    <name type="scientific">Pseudomonas asplenii</name>
    <dbReference type="NCBI Taxonomy" id="53407"/>
    <lineage>
        <taxon>Bacteria</taxon>
        <taxon>Pseudomonadati</taxon>
        <taxon>Pseudomonadota</taxon>
        <taxon>Gammaproteobacteria</taxon>
        <taxon>Pseudomonadales</taxon>
        <taxon>Pseudomonadaceae</taxon>
        <taxon>Pseudomonas</taxon>
    </lineage>
</organism>
<dbReference type="RefSeq" id="WP_090209363.1">
    <property type="nucleotide sequence ID" value="NZ_LT629777.1"/>
</dbReference>
<dbReference type="PRINTS" id="PR00040">
    <property type="entry name" value="HTHMERR"/>
</dbReference>
<dbReference type="SMART" id="SM00422">
    <property type="entry name" value="HTH_MERR"/>
    <property type="match status" value="1"/>
</dbReference>
<evidence type="ECO:0000256" key="1">
    <source>
        <dbReference type="ARBA" id="ARBA00023125"/>
    </source>
</evidence>
<dbReference type="Pfam" id="PF13411">
    <property type="entry name" value="MerR_1"/>
    <property type="match status" value="1"/>
</dbReference>
<dbReference type="PANTHER" id="PTHR30204:SF93">
    <property type="entry name" value="HTH MERR-TYPE DOMAIN-CONTAINING PROTEIN"/>
    <property type="match status" value="1"/>
</dbReference>
<reference evidence="4" key="1">
    <citation type="submission" date="2016-10" db="EMBL/GenBank/DDBJ databases">
        <authorList>
            <person name="Varghese N."/>
            <person name="Submissions S."/>
        </authorList>
    </citation>
    <scope>NUCLEOTIDE SEQUENCE [LARGE SCALE GENOMIC DNA]</scope>
    <source>
        <strain evidence="4">ATCC 23835</strain>
    </source>
</reference>
<sequence>MYIGKAAQLSGTTVKTIRHYEDIGLLPPPRREGKYRVYSQQSVELLTFIKCAQQLGFKLKEMQAILEDHHGQELPWEVARKAIADKKQELMTQIQGLQKIHAGLEAFESIYESLPDSVAPRTQPTQCSILPSHEGAVTS</sequence>
<dbReference type="Gene3D" id="1.10.1660.10">
    <property type="match status" value="1"/>
</dbReference>
<dbReference type="InterPro" id="IPR047057">
    <property type="entry name" value="MerR_fam"/>
</dbReference>
<gene>
    <name evidence="3" type="ORF">SAMN05216598_4720</name>
</gene>
<dbReference type="Proteomes" id="UP000199524">
    <property type="component" value="Chromosome I"/>
</dbReference>
<keyword evidence="4" id="KW-1185">Reference proteome</keyword>
<protein>
    <submittedName>
        <fullName evidence="3">Transcriptional regulator, MerR family</fullName>
    </submittedName>
</protein>
<evidence type="ECO:0000259" key="2">
    <source>
        <dbReference type="PROSITE" id="PS50937"/>
    </source>
</evidence>
<dbReference type="InterPro" id="IPR009061">
    <property type="entry name" value="DNA-bd_dom_put_sf"/>
</dbReference>
<dbReference type="EMBL" id="LT629777">
    <property type="protein sequence ID" value="SDT26733.1"/>
    <property type="molecule type" value="Genomic_DNA"/>
</dbReference>
<dbReference type="InterPro" id="IPR000551">
    <property type="entry name" value="MerR-type_HTH_dom"/>
</dbReference>
<proteinExistence type="predicted"/>
<evidence type="ECO:0000313" key="3">
    <source>
        <dbReference type="EMBL" id="SDT26733.1"/>
    </source>
</evidence>
<dbReference type="GO" id="GO:0003700">
    <property type="term" value="F:DNA-binding transcription factor activity"/>
    <property type="evidence" value="ECO:0007669"/>
    <property type="project" value="InterPro"/>
</dbReference>
<dbReference type="GO" id="GO:0003677">
    <property type="term" value="F:DNA binding"/>
    <property type="evidence" value="ECO:0007669"/>
    <property type="project" value="UniProtKB-KW"/>
</dbReference>